<dbReference type="AlphaFoldDB" id="A0A8D8YPF3"/>
<feature type="region of interest" description="Disordered" evidence="1">
    <location>
        <begin position="64"/>
        <end position="94"/>
    </location>
</feature>
<feature type="compositionally biased region" description="Basic and acidic residues" evidence="1">
    <location>
        <begin position="146"/>
        <end position="156"/>
    </location>
</feature>
<dbReference type="EMBL" id="HBUF01385787">
    <property type="protein sequence ID" value="CAG6732121.1"/>
    <property type="molecule type" value="Transcribed_RNA"/>
</dbReference>
<feature type="compositionally biased region" description="Polar residues" evidence="1">
    <location>
        <begin position="38"/>
        <end position="49"/>
    </location>
</feature>
<protein>
    <submittedName>
        <fullName evidence="2">Uncharacterized protein</fullName>
    </submittedName>
</protein>
<feature type="region of interest" description="Disordered" evidence="1">
    <location>
        <begin position="132"/>
        <end position="156"/>
    </location>
</feature>
<proteinExistence type="predicted"/>
<feature type="region of interest" description="Disordered" evidence="1">
    <location>
        <begin position="27"/>
        <end position="49"/>
    </location>
</feature>
<dbReference type="EMBL" id="HBUF01385788">
    <property type="protein sequence ID" value="CAG6732123.1"/>
    <property type="molecule type" value="Transcribed_RNA"/>
</dbReference>
<accession>A0A8D8YPF3</accession>
<reference evidence="2" key="1">
    <citation type="submission" date="2021-05" db="EMBL/GenBank/DDBJ databases">
        <authorList>
            <person name="Alioto T."/>
            <person name="Alioto T."/>
            <person name="Gomez Garrido J."/>
        </authorList>
    </citation>
    <scope>NUCLEOTIDE SEQUENCE</scope>
</reference>
<evidence type="ECO:0000256" key="1">
    <source>
        <dbReference type="SAM" id="MobiDB-lite"/>
    </source>
</evidence>
<evidence type="ECO:0000313" key="2">
    <source>
        <dbReference type="EMBL" id="CAG6732121.1"/>
    </source>
</evidence>
<organism evidence="2">
    <name type="scientific">Cacopsylla melanoneura</name>
    <dbReference type="NCBI Taxonomy" id="428564"/>
    <lineage>
        <taxon>Eukaryota</taxon>
        <taxon>Metazoa</taxon>
        <taxon>Ecdysozoa</taxon>
        <taxon>Arthropoda</taxon>
        <taxon>Hexapoda</taxon>
        <taxon>Insecta</taxon>
        <taxon>Pterygota</taxon>
        <taxon>Neoptera</taxon>
        <taxon>Paraneoptera</taxon>
        <taxon>Hemiptera</taxon>
        <taxon>Sternorrhyncha</taxon>
        <taxon>Psylloidea</taxon>
        <taxon>Psyllidae</taxon>
        <taxon>Psyllinae</taxon>
        <taxon>Cacopsylla</taxon>
    </lineage>
</organism>
<feature type="compositionally biased region" description="Basic and acidic residues" evidence="1">
    <location>
        <begin position="73"/>
        <end position="94"/>
    </location>
</feature>
<sequence>MTLASVRHARSDTGARTVRTRRIQALADAEDAKKSPPNVGNFQKPSENSTKNCFEWSWKRRHGNIVKKRKSPTMHDARKVNRRESHPENDRHEIREIVEGRVKDTTGEIPIVVEDARNLLATLRRIEAVVESRRKGKKMAGKTRMSCREKKKNEMK</sequence>
<dbReference type="EMBL" id="HBUF01385786">
    <property type="protein sequence ID" value="CAG6732119.1"/>
    <property type="molecule type" value="Transcribed_RNA"/>
</dbReference>
<name>A0A8D8YPF3_9HEMI</name>